<dbReference type="AlphaFoldDB" id="A0A1M5L841"/>
<protein>
    <submittedName>
        <fullName evidence="2">Uncharacterized conserved protein</fullName>
    </submittedName>
</protein>
<evidence type="ECO:0000313" key="2">
    <source>
        <dbReference type="EMBL" id="SHG61130.1"/>
    </source>
</evidence>
<keyword evidence="1" id="KW-0472">Membrane</keyword>
<dbReference type="SUPFAM" id="SSF75011">
    <property type="entry name" value="3-carboxy-cis,cis-mucoante lactonizing enzyme"/>
    <property type="match status" value="1"/>
</dbReference>
<dbReference type="EMBL" id="FQWQ01000001">
    <property type="protein sequence ID" value="SHG61130.1"/>
    <property type="molecule type" value="Genomic_DNA"/>
</dbReference>
<dbReference type="RefSeq" id="WP_073131746.1">
    <property type="nucleotide sequence ID" value="NZ_FQWQ01000001.1"/>
</dbReference>
<name>A0A1M5L841_9BACT</name>
<keyword evidence="1" id="KW-1133">Transmembrane helix</keyword>
<accession>A0A1M5L841</accession>
<evidence type="ECO:0000313" key="3">
    <source>
        <dbReference type="Proteomes" id="UP000184212"/>
    </source>
</evidence>
<keyword evidence="1" id="KW-0812">Transmembrane</keyword>
<reference evidence="2 3" key="1">
    <citation type="submission" date="2016-11" db="EMBL/GenBank/DDBJ databases">
        <authorList>
            <person name="Jaros S."/>
            <person name="Januszkiewicz K."/>
            <person name="Wedrychowicz H."/>
        </authorList>
    </citation>
    <scope>NUCLEOTIDE SEQUENCE [LARGE SCALE GENOMIC DNA]</scope>
    <source>
        <strain evidence="2 3">DSM 24574</strain>
    </source>
</reference>
<dbReference type="Gene3D" id="2.130.10.10">
    <property type="entry name" value="YVTN repeat-like/Quinoprotein amine dehydrogenase"/>
    <property type="match status" value="1"/>
</dbReference>
<dbReference type="Proteomes" id="UP000184212">
    <property type="component" value="Unassembled WGS sequence"/>
</dbReference>
<proteinExistence type="predicted"/>
<dbReference type="STRING" id="947013.SAMN04488109_1071"/>
<organism evidence="2 3">
    <name type="scientific">Chryseolinea serpens</name>
    <dbReference type="NCBI Taxonomy" id="947013"/>
    <lineage>
        <taxon>Bacteria</taxon>
        <taxon>Pseudomonadati</taxon>
        <taxon>Bacteroidota</taxon>
        <taxon>Cytophagia</taxon>
        <taxon>Cytophagales</taxon>
        <taxon>Fulvivirgaceae</taxon>
        <taxon>Chryseolinea</taxon>
    </lineage>
</organism>
<gene>
    <name evidence="2" type="ORF">SAMN04488109_1071</name>
</gene>
<feature type="transmembrane region" description="Helical" evidence="1">
    <location>
        <begin position="12"/>
        <end position="32"/>
    </location>
</feature>
<keyword evidence="3" id="KW-1185">Reference proteome</keyword>
<sequence>MDTLENRLQRRIHVSLYALLFLTVLLGISVLLEGCSDKCQLTSEYAYYEPVYTPIAELRNSVQVEAPKALEAVGKIYYKGETLFVNEPGNGIHIINNADPAHPVAQKFLSVPGSYELAVKGNTLYTDSYVDLVAFDIRDLNNIHEIARLENVFTNVGSLGFTVNENGVVTDWEKKKMVNLSEPDCETVLQPWGGVYFDRGIALSSAAASNFNAKAAITPGTGSGPGVGGSLNRFALNAGHLYLLDGPDMQVVDVTTETSPMAKSRVNVAWGIETIFPYDKNIFVGSTAGMHIFDISSPEAPVKVSTYEHIRSCDPVVVDGQYAYVTLRSGTTCQGFTNQLEVIDIKNLASPQILKVYPFTNPHGLGIDNTTLFICDGDDGLKAFDASDINAIDKHLLAHYKDINAIDVIPFDDVLMMIGTDGIYQYDYSDASKITLLSHIDIVPHVD</sequence>
<evidence type="ECO:0000256" key="1">
    <source>
        <dbReference type="SAM" id="Phobius"/>
    </source>
</evidence>
<dbReference type="InterPro" id="IPR015943">
    <property type="entry name" value="WD40/YVTN_repeat-like_dom_sf"/>
</dbReference>
<dbReference type="OrthoDB" id="1521841at2"/>